<dbReference type="CDD" id="cd00130">
    <property type="entry name" value="PAS"/>
    <property type="match status" value="1"/>
</dbReference>
<evidence type="ECO:0000259" key="9">
    <source>
        <dbReference type="PROSITE" id="PS50109"/>
    </source>
</evidence>
<dbReference type="EMBL" id="JAJISD010000001">
    <property type="protein sequence ID" value="MCC8427567.1"/>
    <property type="molecule type" value="Genomic_DNA"/>
</dbReference>
<evidence type="ECO:0000256" key="8">
    <source>
        <dbReference type="ARBA" id="ARBA00023012"/>
    </source>
</evidence>
<dbReference type="InterPro" id="IPR035965">
    <property type="entry name" value="PAS-like_dom_sf"/>
</dbReference>
<keyword evidence="12" id="KW-1185">Reference proteome</keyword>
<evidence type="ECO:0000313" key="12">
    <source>
        <dbReference type="Proteomes" id="UP001198862"/>
    </source>
</evidence>
<protein>
    <recommendedName>
        <fullName evidence="2">histidine kinase</fullName>
        <ecNumber evidence="2">2.7.13.3</ecNumber>
    </recommendedName>
</protein>
<evidence type="ECO:0000256" key="7">
    <source>
        <dbReference type="ARBA" id="ARBA00022840"/>
    </source>
</evidence>
<dbReference type="SUPFAM" id="SSF55874">
    <property type="entry name" value="ATPase domain of HSP90 chaperone/DNA topoisomerase II/histidine kinase"/>
    <property type="match status" value="1"/>
</dbReference>
<evidence type="ECO:0000256" key="5">
    <source>
        <dbReference type="ARBA" id="ARBA00022741"/>
    </source>
</evidence>
<evidence type="ECO:0000256" key="3">
    <source>
        <dbReference type="ARBA" id="ARBA00022553"/>
    </source>
</evidence>
<dbReference type="PROSITE" id="PS50112">
    <property type="entry name" value="PAS"/>
    <property type="match status" value="1"/>
</dbReference>
<comment type="caution">
    <text evidence="11">The sequence shown here is derived from an EMBL/GenBank/DDBJ whole genome shotgun (WGS) entry which is preliminary data.</text>
</comment>
<dbReference type="CDD" id="cd00082">
    <property type="entry name" value="HisKA"/>
    <property type="match status" value="1"/>
</dbReference>
<reference evidence="11 12" key="1">
    <citation type="submission" date="2021-11" db="EMBL/GenBank/DDBJ databases">
        <authorList>
            <person name="Lee D.-H."/>
            <person name="Kim S.-B."/>
        </authorList>
    </citation>
    <scope>NUCLEOTIDE SEQUENCE [LARGE SCALE GENOMIC DNA]</scope>
    <source>
        <strain evidence="11 12">KCTC 52223</strain>
    </source>
</reference>
<dbReference type="PROSITE" id="PS50109">
    <property type="entry name" value="HIS_KIN"/>
    <property type="match status" value="1"/>
</dbReference>
<dbReference type="InterPro" id="IPR013767">
    <property type="entry name" value="PAS_fold"/>
</dbReference>
<dbReference type="InterPro" id="IPR003594">
    <property type="entry name" value="HATPase_dom"/>
</dbReference>
<keyword evidence="5" id="KW-0547">Nucleotide-binding</keyword>
<comment type="catalytic activity">
    <reaction evidence="1">
        <text>ATP + protein L-histidine = ADP + protein N-phospho-L-histidine.</text>
        <dbReference type="EC" id="2.7.13.3"/>
    </reaction>
</comment>
<evidence type="ECO:0000313" key="11">
    <source>
        <dbReference type="EMBL" id="MCC8427567.1"/>
    </source>
</evidence>
<proteinExistence type="predicted"/>
<feature type="domain" description="PAS" evidence="10">
    <location>
        <begin position="2"/>
        <end position="56"/>
    </location>
</feature>
<keyword evidence="7" id="KW-0067">ATP-binding</keyword>
<dbReference type="Gene3D" id="1.10.287.130">
    <property type="match status" value="1"/>
</dbReference>
<evidence type="ECO:0000259" key="10">
    <source>
        <dbReference type="PROSITE" id="PS50112"/>
    </source>
</evidence>
<evidence type="ECO:0000256" key="1">
    <source>
        <dbReference type="ARBA" id="ARBA00000085"/>
    </source>
</evidence>
<dbReference type="Gene3D" id="3.30.565.10">
    <property type="entry name" value="Histidine kinase-like ATPase, C-terminal domain"/>
    <property type="match status" value="1"/>
</dbReference>
<dbReference type="Pfam" id="PF00989">
    <property type="entry name" value="PAS"/>
    <property type="match status" value="1"/>
</dbReference>
<dbReference type="Pfam" id="PF02518">
    <property type="entry name" value="HATPase_c"/>
    <property type="match status" value="1"/>
</dbReference>
<dbReference type="PANTHER" id="PTHR43065:SF10">
    <property type="entry name" value="PEROXIDE STRESS-ACTIVATED HISTIDINE KINASE MAK3"/>
    <property type="match status" value="1"/>
</dbReference>
<dbReference type="PANTHER" id="PTHR43065">
    <property type="entry name" value="SENSOR HISTIDINE KINASE"/>
    <property type="match status" value="1"/>
</dbReference>
<sequence>MSDQFPTALLDSLSEAIIVVEASGLIHYANLSAEQFFGVGRARLVGHPLSEFIPEDTPLFSLLEQVLTTGGAVAENGVTLSSPRIGTRFCALRLSPIVDSDGLVAVSLVEQTIARNIDRQMSHRSAARSVSALAAMLAHEVKNPLSGIRGAAQLLEQSVPDSERELTELICEETDRIVALVDRMEAFADGRPIDRGPINIHQVLNHVRRLSQNGFGKGVRFIETYDPSLPDVHGDRDQLIQVFLNLVKNACEAPGDTEREIELSTAYRHGLRLAVPGQQTRVNLPLVVSVRDNGRGVSDEIRSHLFDAFVTNKPTGTGLGLALVAKIINDHGGAIEFDSEPGRTSFRVMLPLQFPQAAP</sequence>
<organism evidence="11 12">
    <name type="scientific">Reyranella aquatilis</name>
    <dbReference type="NCBI Taxonomy" id="2035356"/>
    <lineage>
        <taxon>Bacteria</taxon>
        <taxon>Pseudomonadati</taxon>
        <taxon>Pseudomonadota</taxon>
        <taxon>Alphaproteobacteria</taxon>
        <taxon>Hyphomicrobiales</taxon>
        <taxon>Reyranellaceae</taxon>
        <taxon>Reyranella</taxon>
    </lineage>
</organism>
<dbReference type="SUPFAM" id="SSF47384">
    <property type="entry name" value="Homodimeric domain of signal transducing histidine kinase"/>
    <property type="match status" value="1"/>
</dbReference>
<dbReference type="Pfam" id="PF00512">
    <property type="entry name" value="HisKA"/>
    <property type="match status" value="1"/>
</dbReference>
<dbReference type="SMART" id="SM00387">
    <property type="entry name" value="HATPase_c"/>
    <property type="match status" value="1"/>
</dbReference>
<accession>A0ABS8KNB5</accession>
<dbReference type="EC" id="2.7.13.3" evidence="2"/>
<keyword evidence="4" id="KW-0808">Transferase</keyword>
<keyword evidence="6" id="KW-0418">Kinase</keyword>
<dbReference type="PRINTS" id="PR00344">
    <property type="entry name" value="BCTRLSENSOR"/>
</dbReference>
<dbReference type="SMART" id="SM00388">
    <property type="entry name" value="HisKA"/>
    <property type="match status" value="1"/>
</dbReference>
<dbReference type="InterPro" id="IPR003661">
    <property type="entry name" value="HisK_dim/P_dom"/>
</dbReference>
<dbReference type="NCBIfam" id="TIGR00229">
    <property type="entry name" value="sensory_box"/>
    <property type="match status" value="1"/>
</dbReference>
<evidence type="ECO:0000256" key="2">
    <source>
        <dbReference type="ARBA" id="ARBA00012438"/>
    </source>
</evidence>
<dbReference type="InterPro" id="IPR005467">
    <property type="entry name" value="His_kinase_dom"/>
</dbReference>
<dbReference type="Gene3D" id="3.30.450.20">
    <property type="entry name" value="PAS domain"/>
    <property type="match status" value="1"/>
</dbReference>
<name>A0ABS8KNB5_9HYPH</name>
<dbReference type="Proteomes" id="UP001198862">
    <property type="component" value="Unassembled WGS sequence"/>
</dbReference>
<gene>
    <name evidence="11" type="ORF">LJ725_01210</name>
</gene>
<dbReference type="SMART" id="SM00091">
    <property type="entry name" value="PAS"/>
    <property type="match status" value="1"/>
</dbReference>
<feature type="domain" description="Histidine kinase" evidence="9">
    <location>
        <begin position="136"/>
        <end position="354"/>
    </location>
</feature>
<dbReference type="InterPro" id="IPR000014">
    <property type="entry name" value="PAS"/>
</dbReference>
<evidence type="ECO:0000256" key="4">
    <source>
        <dbReference type="ARBA" id="ARBA00022679"/>
    </source>
</evidence>
<dbReference type="InterPro" id="IPR004358">
    <property type="entry name" value="Sig_transdc_His_kin-like_C"/>
</dbReference>
<evidence type="ECO:0000256" key="6">
    <source>
        <dbReference type="ARBA" id="ARBA00022777"/>
    </source>
</evidence>
<dbReference type="InterPro" id="IPR036890">
    <property type="entry name" value="HATPase_C_sf"/>
</dbReference>
<keyword evidence="3" id="KW-0597">Phosphoprotein</keyword>
<keyword evidence="8" id="KW-0902">Two-component regulatory system</keyword>
<dbReference type="InterPro" id="IPR036097">
    <property type="entry name" value="HisK_dim/P_sf"/>
</dbReference>
<dbReference type="SUPFAM" id="SSF55785">
    <property type="entry name" value="PYP-like sensor domain (PAS domain)"/>
    <property type="match status" value="1"/>
</dbReference>